<dbReference type="InterPro" id="IPR050428">
    <property type="entry name" value="TCS_sensor_his_kinase"/>
</dbReference>
<dbReference type="PANTHER" id="PTHR45436">
    <property type="entry name" value="SENSOR HISTIDINE KINASE YKOH"/>
    <property type="match status" value="1"/>
</dbReference>
<sequence length="476" mass="53740">MKKIYFLSNAQSRILLWIIVLVFLAIIGSSLATRQILLLQLRDNIDSSLEQEVEEVKRLIDGRNPETGEPFGDDVSAIFDVFLSRSIPEDDEFFITIVNQKIHASSPIALPYSLQINGNVIDNWAQLDFTKKGKISTIEETLIYMAHPIQTEGNGQGVFIVAHSLTNRQKEIDQVIFVVFMVMVCFFVSALTLAWITTGQVLSPLQLLTQTARSIKSADQQLGRRIPVRGTDEIAELTETFNAMLDRLQASFTSQQNFINDASHELQTPITVIQGHLDLLSQRPNDSEEIMWLMKDELQRMSRLVKDLLLLARAERPDFLCLEMLQVNELTQSIFAKSVVIAFRQWFLVQMASVKIVADRDRITQAMMNLVKNAIENTQETDRIEIGSRLIDKQVYFWVRNTGSVISLENQQRIFQRFARIPGSRPHSEGAGLGLAIVQAIAEAHGGYVDLKSSPEEGSIFTLILPLEPPQDRATV</sequence>
<dbReference type="CDD" id="cd06225">
    <property type="entry name" value="HAMP"/>
    <property type="match status" value="1"/>
</dbReference>
<proteinExistence type="predicted"/>
<dbReference type="Pfam" id="PF02518">
    <property type="entry name" value="HATPase_c"/>
    <property type="match status" value="1"/>
</dbReference>
<keyword evidence="10 11" id="KW-0472">Membrane</keyword>
<dbReference type="EMBL" id="WVIC01000011">
    <property type="protein sequence ID" value="NCJ06250.1"/>
    <property type="molecule type" value="Genomic_DNA"/>
</dbReference>
<dbReference type="EC" id="2.7.13.3" evidence="3"/>
<dbReference type="SMART" id="SM00388">
    <property type="entry name" value="HisKA"/>
    <property type="match status" value="1"/>
</dbReference>
<dbReference type="GO" id="GO:0000155">
    <property type="term" value="F:phosphorelay sensor kinase activity"/>
    <property type="evidence" value="ECO:0007669"/>
    <property type="project" value="InterPro"/>
</dbReference>
<comment type="caution">
    <text evidence="14">The sequence shown here is derived from an EMBL/GenBank/DDBJ whole genome shotgun (WGS) entry which is preliminary data.</text>
</comment>
<dbReference type="PROSITE" id="PS50885">
    <property type="entry name" value="HAMP"/>
    <property type="match status" value="1"/>
</dbReference>
<evidence type="ECO:0000256" key="5">
    <source>
        <dbReference type="ARBA" id="ARBA00022679"/>
    </source>
</evidence>
<dbReference type="Pfam" id="PF00512">
    <property type="entry name" value="HisKA"/>
    <property type="match status" value="1"/>
</dbReference>
<dbReference type="InterPro" id="IPR003661">
    <property type="entry name" value="HisK_dim/P_dom"/>
</dbReference>
<evidence type="ECO:0000256" key="8">
    <source>
        <dbReference type="ARBA" id="ARBA00022989"/>
    </source>
</evidence>
<dbReference type="Gene3D" id="1.10.287.130">
    <property type="match status" value="1"/>
</dbReference>
<keyword evidence="5" id="KW-0808">Transferase</keyword>
<dbReference type="PANTHER" id="PTHR45436:SF5">
    <property type="entry name" value="SENSOR HISTIDINE KINASE TRCS"/>
    <property type="match status" value="1"/>
</dbReference>
<dbReference type="SUPFAM" id="SSF158472">
    <property type="entry name" value="HAMP domain-like"/>
    <property type="match status" value="1"/>
</dbReference>
<keyword evidence="7" id="KW-0418">Kinase</keyword>
<evidence type="ECO:0000256" key="3">
    <source>
        <dbReference type="ARBA" id="ARBA00012438"/>
    </source>
</evidence>
<dbReference type="SUPFAM" id="SSF47384">
    <property type="entry name" value="Homodimeric domain of signal transducing histidine kinase"/>
    <property type="match status" value="1"/>
</dbReference>
<dbReference type="InterPro" id="IPR003660">
    <property type="entry name" value="HAMP_dom"/>
</dbReference>
<evidence type="ECO:0000259" key="13">
    <source>
        <dbReference type="PROSITE" id="PS50885"/>
    </source>
</evidence>
<keyword evidence="6 11" id="KW-0812">Transmembrane</keyword>
<comment type="subcellular location">
    <subcellularLocation>
        <location evidence="2">Membrane</location>
    </subcellularLocation>
</comment>
<keyword evidence="9" id="KW-0902">Two-component regulatory system</keyword>
<dbReference type="SMART" id="SM00304">
    <property type="entry name" value="HAMP"/>
    <property type="match status" value="1"/>
</dbReference>
<evidence type="ECO:0000256" key="11">
    <source>
        <dbReference type="SAM" id="Phobius"/>
    </source>
</evidence>
<evidence type="ECO:0000256" key="4">
    <source>
        <dbReference type="ARBA" id="ARBA00022553"/>
    </source>
</evidence>
<organism evidence="14 15">
    <name type="scientific">Petrachloros mirabilis ULC683</name>
    <dbReference type="NCBI Taxonomy" id="2781853"/>
    <lineage>
        <taxon>Bacteria</taxon>
        <taxon>Bacillati</taxon>
        <taxon>Cyanobacteriota</taxon>
        <taxon>Cyanophyceae</taxon>
        <taxon>Synechococcales</taxon>
        <taxon>Petrachlorosaceae</taxon>
        <taxon>Petrachloros</taxon>
        <taxon>Petrachloros mirabilis</taxon>
    </lineage>
</organism>
<dbReference type="CDD" id="cd00082">
    <property type="entry name" value="HisKA"/>
    <property type="match status" value="1"/>
</dbReference>
<evidence type="ECO:0000256" key="2">
    <source>
        <dbReference type="ARBA" id="ARBA00004370"/>
    </source>
</evidence>
<comment type="catalytic activity">
    <reaction evidence="1">
        <text>ATP + protein L-histidine = ADP + protein N-phospho-L-histidine.</text>
        <dbReference type="EC" id="2.7.13.3"/>
    </reaction>
</comment>
<dbReference type="RefSeq" id="WP_161824734.1">
    <property type="nucleotide sequence ID" value="NZ_WVIC01000011.1"/>
</dbReference>
<accession>A0A8K2A7M8</accession>
<evidence type="ECO:0000259" key="12">
    <source>
        <dbReference type="PROSITE" id="PS50109"/>
    </source>
</evidence>
<dbReference type="SMART" id="SM00387">
    <property type="entry name" value="HATPase_c"/>
    <property type="match status" value="1"/>
</dbReference>
<feature type="domain" description="Histidine kinase" evidence="12">
    <location>
        <begin position="261"/>
        <end position="469"/>
    </location>
</feature>
<evidence type="ECO:0000256" key="1">
    <source>
        <dbReference type="ARBA" id="ARBA00000085"/>
    </source>
</evidence>
<evidence type="ECO:0000256" key="6">
    <source>
        <dbReference type="ARBA" id="ARBA00022692"/>
    </source>
</evidence>
<dbReference type="CDD" id="cd00075">
    <property type="entry name" value="HATPase"/>
    <property type="match status" value="1"/>
</dbReference>
<dbReference type="AlphaFoldDB" id="A0A8K2A7M8"/>
<feature type="transmembrane region" description="Helical" evidence="11">
    <location>
        <begin position="175"/>
        <end position="196"/>
    </location>
</feature>
<name>A0A8K2A7M8_9CYAN</name>
<evidence type="ECO:0000256" key="9">
    <source>
        <dbReference type="ARBA" id="ARBA00023012"/>
    </source>
</evidence>
<dbReference type="Proteomes" id="UP000607397">
    <property type="component" value="Unassembled WGS sequence"/>
</dbReference>
<evidence type="ECO:0000256" key="10">
    <source>
        <dbReference type="ARBA" id="ARBA00023136"/>
    </source>
</evidence>
<dbReference type="InterPro" id="IPR036890">
    <property type="entry name" value="HATPase_C_sf"/>
</dbReference>
<dbReference type="InterPro" id="IPR004358">
    <property type="entry name" value="Sig_transdc_His_kin-like_C"/>
</dbReference>
<dbReference type="Gene3D" id="3.30.565.10">
    <property type="entry name" value="Histidine kinase-like ATPase, C-terminal domain"/>
    <property type="match status" value="1"/>
</dbReference>
<keyword evidence="15" id="KW-1185">Reference proteome</keyword>
<evidence type="ECO:0000313" key="15">
    <source>
        <dbReference type="Proteomes" id="UP000607397"/>
    </source>
</evidence>
<gene>
    <name evidence="14" type="ORF">GS597_06915</name>
</gene>
<dbReference type="PROSITE" id="PS50109">
    <property type="entry name" value="HIS_KIN"/>
    <property type="match status" value="1"/>
</dbReference>
<evidence type="ECO:0000256" key="7">
    <source>
        <dbReference type="ARBA" id="ARBA00022777"/>
    </source>
</evidence>
<dbReference type="FunFam" id="1.10.287.130:FF:000001">
    <property type="entry name" value="Two-component sensor histidine kinase"/>
    <property type="match status" value="1"/>
</dbReference>
<dbReference type="InterPro" id="IPR003594">
    <property type="entry name" value="HATPase_dom"/>
</dbReference>
<dbReference type="PRINTS" id="PR00344">
    <property type="entry name" value="BCTRLSENSOR"/>
</dbReference>
<keyword evidence="4" id="KW-0597">Phosphoprotein</keyword>
<dbReference type="Pfam" id="PF00672">
    <property type="entry name" value="HAMP"/>
    <property type="match status" value="1"/>
</dbReference>
<dbReference type="Gene3D" id="6.10.340.10">
    <property type="match status" value="1"/>
</dbReference>
<dbReference type="InterPro" id="IPR005467">
    <property type="entry name" value="His_kinase_dom"/>
</dbReference>
<protein>
    <recommendedName>
        <fullName evidence="3">histidine kinase</fullName>
        <ecNumber evidence="3">2.7.13.3</ecNumber>
    </recommendedName>
</protein>
<dbReference type="SUPFAM" id="SSF55874">
    <property type="entry name" value="ATPase domain of HSP90 chaperone/DNA topoisomerase II/histidine kinase"/>
    <property type="match status" value="1"/>
</dbReference>
<feature type="domain" description="HAMP" evidence="13">
    <location>
        <begin position="199"/>
        <end position="253"/>
    </location>
</feature>
<reference evidence="14" key="1">
    <citation type="submission" date="2019-12" db="EMBL/GenBank/DDBJ databases">
        <title>High-Quality draft genome sequences of three cyanobacteria isolated from the limestone walls of the Old Cathedral of Coimbra.</title>
        <authorList>
            <person name="Tiago I."/>
            <person name="Soares F."/>
            <person name="Portugal A."/>
        </authorList>
    </citation>
    <scope>NUCLEOTIDE SEQUENCE [LARGE SCALE GENOMIC DNA]</scope>
    <source>
        <strain evidence="14">C</strain>
    </source>
</reference>
<dbReference type="GO" id="GO:0005886">
    <property type="term" value="C:plasma membrane"/>
    <property type="evidence" value="ECO:0007669"/>
    <property type="project" value="TreeGrafter"/>
</dbReference>
<feature type="transmembrane region" description="Helical" evidence="11">
    <location>
        <begin position="14"/>
        <end position="32"/>
    </location>
</feature>
<evidence type="ECO:0000313" key="14">
    <source>
        <dbReference type="EMBL" id="NCJ06250.1"/>
    </source>
</evidence>
<keyword evidence="8 11" id="KW-1133">Transmembrane helix</keyword>
<dbReference type="InterPro" id="IPR036097">
    <property type="entry name" value="HisK_dim/P_sf"/>
</dbReference>